<comment type="caution">
    <text evidence="1">The sequence shown here is derived from an EMBL/GenBank/DDBJ whole genome shotgun (WGS) entry which is preliminary data.</text>
</comment>
<dbReference type="EMBL" id="JANEYF010001958">
    <property type="protein sequence ID" value="KAJ8953670.1"/>
    <property type="molecule type" value="Genomic_DNA"/>
</dbReference>
<gene>
    <name evidence="1" type="ORF">NQ314_007277</name>
</gene>
<dbReference type="Proteomes" id="UP001162156">
    <property type="component" value="Unassembled WGS sequence"/>
</dbReference>
<sequence length="174" mass="20343">MYNNNPTNWENYKVKRNNVVNLLKTKKEQFYLQKIDLNKNNPCLMWKTLKSLTSTKSLNNNFVNGIKFESNDNSIKLVLNFKDIAEEFNHYFIDSIKQIISNIVTEQDWTSLINVPSSFTKFRLINLYELSKIINELDNKFSPMEVLNGKLLKSTFGVIGHVLLHFINISLEYG</sequence>
<reference evidence="1" key="1">
    <citation type="journal article" date="2023" name="Insect Mol. Biol.">
        <title>Genome sequencing provides insights into the evolution of gene families encoding plant cell wall-degrading enzymes in longhorned beetles.</title>
        <authorList>
            <person name="Shin N.R."/>
            <person name="Okamura Y."/>
            <person name="Kirsch R."/>
            <person name="Pauchet Y."/>
        </authorList>
    </citation>
    <scope>NUCLEOTIDE SEQUENCE</scope>
    <source>
        <strain evidence="1">RBIC_L_NR</strain>
    </source>
</reference>
<keyword evidence="2" id="KW-1185">Reference proteome</keyword>
<proteinExistence type="predicted"/>
<evidence type="ECO:0000313" key="1">
    <source>
        <dbReference type="EMBL" id="KAJ8953670.1"/>
    </source>
</evidence>
<evidence type="ECO:0000313" key="2">
    <source>
        <dbReference type="Proteomes" id="UP001162156"/>
    </source>
</evidence>
<dbReference type="AlphaFoldDB" id="A0AAV8YSP8"/>
<name>A0AAV8YSP8_9CUCU</name>
<protein>
    <submittedName>
        <fullName evidence="1">Uncharacterized protein</fullName>
    </submittedName>
</protein>
<accession>A0AAV8YSP8</accession>
<organism evidence="1 2">
    <name type="scientific">Rhamnusium bicolor</name>
    <dbReference type="NCBI Taxonomy" id="1586634"/>
    <lineage>
        <taxon>Eukaryota</taxon>
        <taxon>Metazoa</taxon>
        <taxon>Ecdysozoa</taxon>
        <taxon>Arthropoda</taxon>
        <taxon>Hexapoda</taxon>
        <taxon>Insecta</taxon>
        <taxon>Pterygota</taxon>
        <taxon>Neoptera</taxon>
        <taxon>Endopterygota</taxon>
        <taxon>Coleoptera</taxon>
        <taxon>Polyphaga</taxon>
        <taxon>Cucujiformia</taxon>
        <taxon>Chrysomeloidea</taxon>
        <taxon>Cerambycidae</taxon>
        <taxon>Lepturinae</taxon>
        <taxon>Rhagiini</taxon>
        <taxon>Rhamnusium</taxon>
    </lineage>
</organism>